<name>A0AAF0CX87_9ENTE</name>
<geneLocation type="plasmid" evidence="2 3">
    <name>unnamed3</name>
</geneLocation>
<reference evidence="2" key="1">
    <citation type="submission" date="2022-10" db="EMBL/GenBank/DDBJ databases">
        <title>Vagococcus sp. isolated from poultry meat.</title>
        <authorList>
            <person name="Johansson P."/>
            <person name="Bjorkroth J."/>
        </authorList>
    </citation>
    <scope>NUCLEOTIDE SEQUENCE</scope>
    <source>
        <strain evidence="2">STAA11</strain>
        <plasmid evidence="2">unnamed3</plasmid>
    </source>
</reference>
<protein>
    <submittedName>
        <fullName evidence="2">Uncharacterized protein</fullName>
    </submittedName>
</protein>
<evidence type="ECO:0000313" key="3">
    <source>
        <dbReference type="Proteomes" id="UP001179647"/>
    </source>
</evidence>
<organism evidence="2 3">
    <name type="scientific">Vagococcus intermedius</name>
    <dbReference type="NCBI Taxonomy" id="2991418"/>
    <lineage>
        <taxon>Bacteria</taxon>
        <taxon>Bacillati</taxon>
        <taxon>Bacillota</taxon>
        <taxon>Bacilli</taxon>
        <taxon>Lactobacillales</taxon>
        <taxon>Enterococcaceae</taxon>
        <taxon>Vagococcus</taxon>
    </lineage>
</organism>
<evidence type="ECO:0000313" key="2">
    <source>
        <dbReference type="EMBL" id="WEG74452.1"/>
    </source>
</evidence>
<dbReference type="Proteomes" id="UP001179647">
    <property type="component" value="Plasmid unnamed3"/>
</dbReference>
<keyword evidence="1" id="KW-0472">Membrane</keyword>
<dbReference type="EMBL" id="CP110235">
    <property type="protein sequence ID" value="WEG74452.1"/>
    <property type="molecule type" value="Genomic_DNA"/>
</dbReference>
<evidence type="ECO:0000256" key="1">
    <source>
        <dbReference type="SAM" id="Phobius"/>
    </source>
</evidence>
<dbReference type="AlphaFoldDB" id="A0AAF0CX87"/>
<keyword evidence="3" id="KW-1185">Reference proteome</keyword>
<keyword evidence="1" id="KW-0812">Transmembrane</keyword>
<accession>A0AAF0CX87</accession>
<keyword evidence="2" id="KW-0614">Plasmid</keyword>
<gene>
    <name evidence="2" type="ORF">OL234_10910</name>
</gene>
<proteinExistence type="predicted"/>
<keyword evidence="1" id="KW-1133">Transmembrane helix</keyword>
<dbReference type="KEGG" id="vie:OL234_10910"/>
<dbReference type="RefSeq" id="WP_275470248.1">
    <property type="nucleotide sequence ID" value="NZ_CP110235.1"/>
</dbReference>
<sequence length="74" mass="8625">MNVLVKLITDYQETISFLRALFQTEITTRLIVFSTLLIVWIAISLIISLGLIGYDYLKKKTKNKKRNEKNDGNY</sequence>
<feature type="transmembrane region" description="Helical" evidence="1">
    <location>
        <begin position="30"/>
        <end position="57"/>
    </location>
</feature>